<feature type="signal peptide" evidence="1">
    <location>
        <begin position="1"/>
        <end position="33"/>
    </location>
</feature>
<sequence>MKLRQNAARSLAATALGLSVIGAGIATAPTASAASLPRDCESVYQNVKKATEAVNLRKGPGRNYTSLGILSKGTRFTVYCTKDFYWYYGKVGTGANKGRKGWVSIAYLENAR</sequence>
<dbReference type="InterPro" id="IPR003646">
    <property type="entry name" value="SH3-like_bac-type"/>
</dbReference>
<protein>
    <submittedName>
        <fullName evidence="3">SH3 domain-containing protein</fullName>
    </submittedName>
</protein>
<organism evidence="3">
    <name type="scientific">Streptomyces sp. R28</name>
    <dbReference type="NCBI Taxonomy" id="3238628"/>
    <lineage>
        <taxon>Bacteria</taxon>
        <taxon>Bacillati</taxon>
        <taxon>Actinomycetota</taxon>
        <taxon>Actinomycetes</taxon>
        <taxon>Kitasatosporales</taxon>
        <taxon>Streptomycetaceae</taxon>
        <taxon>Streptomyces</taxon>
    </lineage>
</organism>
<dbReference type="SMART" id="SM00287">
    <property type="entry name" value="SH3b"/>
    <property type="match status" value="1"/>
</dbReference>
<feature type="domain" description="SH3b" evidence="2">
    <location>
        <begin position="42"/>
        <end position="112"/>
    </location>
</feature>
<proteinExistence type="predicted"/>
<feature type="chain" id="PRO_5044304801" evidence="1">
    <location>
        <begin position="34"/>
        <end position="112"/>
    </location>
</feature>
<dbReference type="PROSITE" id="PS51781">
    <property type="entry name" value="SH3B"/>
    <property type="match status" value="1"/>
</dbReference>
<gene>
    <name evidence="3" type="ORF">AB5J49_25630</name>
</gene>
<name>A0AB39Q283_9ACTN</name>
<dbReference type="Pfam" id="PF08239">
    <property type="entry name" value="SH3_3"/>
    <property type="match status" value="1"/>
</dbReference>
<dbReference type="AlphaFoldDB" id="A0AB39Q283"/>
<evidence type="ECO:0000313" key="3">
    <source>
        <dbReference type="EMBL" id="XDQ36446.1"/>
    </source>
</evidence>
<dbReference type="Gene3D" id="2.30.30.40">
    <property type="entry name" value="SH3 Domains"/>
    <property type="match status" value="1"/>
</dbReference>
<dbReference type="EMBL" id="CP163439">
    <property type="protein sequence ID" value="XDQ36446.1"/>
    <property type="molecule type" value="Genomic_DNA"/>
</dbReference>
<accession>A0AB39Q283</accession>
<evidence type="ECO:0000256" key="1">
    <source>
        <dbReference type="SAM" id="SignalP"/>
    </source>
</evidence>
<keyword evidence="1" id="KW-0732">Signal</keyword>
<reference evidence="3" key="1">
    <citation type="submission" date="2024-07" db="EMBL/GenBank/DDBJ databases">
        <authorList>
            <person name="Yu S.T."/>
        </authorList>
    </citation>
    <scope>NUCLEOTIDE SEQUENCE</scope>
    <source>
        <strain evidence="3">R28</strain>
    </source>
</reference>
<evidence type="ECO:0000259" key="2">
    <source>
        <dbReference type="PROSITE" id="PS51781"/>
    </source>
</evidence>
<dbReference type="RefSeq" id="WP_369171017.1">
    <property type="nucleotide sequence ID" value="NZ_CP163439.1"/>
</dbReference>